<feature type="coiled-coil region" evidence="1">
    <location>
        <begin position="83"/>
        <end position="110"/>
    </location>
</feature>
<name>A0A1G1VMD4_9BACT</name>
<evidence type="ECO:0000313" key="2">
    <source>
        <dbReference type="EMBL" id="OGY16494.1"/>
    </source>
</evidence>
<gene>
    <name evidence="2" type="ORF">A2784_02675</name>
</gene>
<comment type="caution">
    <text evidence="2">The sequence shown here is derived from an EMBL/GenBank/DDBJ whole genome shotgun (WGS) entry which is preliminary data.</text>
</comment>
<accession>A0A1G1VMD4</accession>
<dbReference type="NCBIfam" id="TIGR02436">
    <property type="entry name" value="four helix bundle protein"/>
    <property type="match status" value="1"/>
</dbReference>
<evidence type="ECO:0000313" key="3">
    <source>
        <dbReference type="Proteomes" id="UP000177324"/>
    </source>
</evidence>
<dbReference type="InterPro" id="IPR036583">
    <property type="entry name" value="23S_rRNA_IVS_sf"/>
</dbReference>
<reference evidence="2 3" key="1">
    <citation type="journal article" date="2016" name="Nat. Commun.">
        <title>Thousands of microbial genomes shed light on interconnected biogeochemical processes in an aquifer system.</title>
        <authorList>
            <person name="Anantharaman K."/>
            <person name="Brown C.T."/>
            <person name="Hug L.A."/>
            <person name="Sharon I."/>
            <person name="Castelle C.J."/>
            <person name="Probst A.J."/>
            <person name="Thomas B.C."/>
            <person name="Singh A."/>
            <person name="Wilkins M.J."/>
            <person name="Karaoz U."/>
            <person name="Brodie E.L."/>
            <person name="Williams K.H."/>
            <person name="Hubbard S.S."/>
            <person name="Banfield J.F."/>
        </authorList>
    </citation>
    <scope>NUCLEOTIDE SEQUENCE [LARGE SCALE GENOMIC DNA]</scope>
</reference>
<dbReference type="SUPFAM" id="SSF158446">
    <property type="entry name" value="IVS-encoded protein-like"/>
    <property type="match status" value="1"/>
</dbReference>
<dbReference type="PANTHER" id="PTHR38471:SF2">
    <property type="entry name" value="FOUR HELIX BUNDLE PROTEIN"/>
    <property type="match status" value="1"/>
</dbReference>
<dbReference type="PIRSF" id="PIRSF035652">
    <property type="entry name" value="CHP02436"/>
    <property type="match status" value="1"/>
</dbReference>
<dbReference type="Gene3D" id="1.20.1440.60">
    <property type="entry name" value="23S rRNA-intervening sequence"/>
    <property type="match status" value="1"/>
</dbReference>
<dbReference type="InterPro" id="IPR012657">
    <property type="entry name" value="23S_rRNA-intervening_sequence"/>
</dbReference>
<dbReference type="Pfam" id="PF05635">
    <property type="entry name" value="23S_rRNA_IVP"/>
    <property type="match status" value="1"/>
</dbReference>
<organism evidence="2 3">
    <name type="scientific">Candidatus Chisholmbacteria bacterium RIFCSPHIGHO2_01_FULL_48_12</name>
    <dbReference type="NCBI Taxonomy" id="1797589"/>
    <lineage>
        <taxon>Bacteria</taxon>
        <taxon>Candidatus Chisholmiibacteriota</taxon>
    </lineage>
</organism>
<sequence length="129" mass="14876">MLNEKPRQIDIHRRIYQFVLRVINLTKQLDRTPQNSVFVKQITRSAASIGANSTEAEAASTKKEFTRCFTIAKKEAKETSYWLRLIADTNDKLKSRMEQLIQENDELVRIISSIILKSKDGDSSKKFSI</sequence>
<dbReference type="AlphaFoldDB" id="A0A1G1VMD4"/>
<proteinExistence type="predicted"/>
<dbReference type="STRING" id="1797589.A2784_02675"/>
<evidence type="ECO:0000256" key="1">
    <source>
        <dbReference type="SAM" id="Coils"/>
    </source>
</evidence>
<protein>
    <recommendedName>
        <fullName evidence="4">Four helix bundle protein</fullName>
    </recommendedName>
</protein>
<keyword evidence="1" id="KW-0175">Coiled coil</keyword>
<evidence type="ECO:0008006" key="4">
    <source>
        <dbReference type="Google" id="ProtNLM"/>
    </source>
</evidence>
<dbReference type="Proteomes" id="UP000177324">
    <property type="component" value="Unassembled WGS sequence"/>
</dbReference>
<dbReference type="PANTHER" id="PTHR38471">
    <property type="entry name" value="FOUR HELIX BUNDLE PROTEIN"/>
    <property type="match status" value="1"/>
</dbReference>
<dbReference type="EMBL" id="MHCH01000043">
    <property type="protein sequence ID" value="OGY16494.1"/>
    <property type="molecule type" value="Genomic_DNA"/>
</dbReference>